<evidence type="ECO:0000256" key="2">
    <source>
        <dbReference type="SAM" id="MobiDB-lite"/>
    </source>
</evidence>
<dbReference type="PANTHER" id="PTHR30344">
    <property type="entry name" value="6-PHOSPHOGLUCONOLACTONASE-RELATED"/>
    <property type="match status" value="1"/>
</dbReference>
<feature type="domain" description="Mitochondrial outer membrane transport complex Sam37/metaxin N-terminal" evidence="3">
    <location>
        <begin position="67"/>
        <end position="160"/>
    </location>
</feature>
<dbReference type="InterPro" id="IPR016024">
    <property type="entry name" value="ARM-type_fold"/>
</dbReference>
<evidence type="ECO:0000259" key="3">
    <source>
        <dbReference type="Pfam" id="PF10568"/>
    </source>
</evidence>
<feature type="compositionally biased region" description="Acidic residues" evidence="2">
    <location>
        <begin position="474"/>
        <end position="485"/>
    </location>
</feature>
<evidence type="ECO:0000256" key="1">
    <source>
        <dbReference type="ARBA" id="ARBA00005564"/>
    </source>
</evidence>
<accession>A0A5C3ERC5</accession>
<dbReference type="SUPFAM" id="SSF48371">
    <property type="entry name" value="ARM repeat"/>
    <property type="match status" value="1"/>
</dbReference>
<feature type="compositionally biased region" description="Polar residues" evidence="2">
    <location>
        <begin position="374"/>
        <end position="384"/>
    </location>
</feature>
<dbReference type="GO" id="GO:0001401">
    <property type="term" value="C:SAM complex"/>
    <property type="evidence" value="ECO:0007669"/>
    <property type="project" value="InterPro"/>
</dbReference>
<dbReference type="OrthoDB" id="1715191at2759"/>
<name>A0A5C3ERC5_9BASI</name>
<dbReference type="Pfam" id="PF10568">
    <property type="entry name" value="Tom37"/>
    <property type="match status" value="1"/>
</dbReference>
<dbReference type="InterPro" id="IPR015943">
    <property type="entry name" value="WD40/YVTN_repeat-like_dom_sf"/>
</dbReference>
<sequence>MSDPTASDFSQMGELRLHVWGSNLPSLPTLDPTCLYAASMLQHSFSLRRSDSAFQLKLVSALPSTPSVPLLEVVSPSGQVQVLDSIDAVRRFCVQEAGLDSAIEGLESTSASSADHAAKVARAVALHALLDDELLDITLHSLFSFPDNYRTVTFPAYASVGKRDPGRAAVSSYLTLNPSSSIPGRLRNLVEARLSNPAVGLWGVGGREGAAQRKEIDEMTRKANILPQGKKGLDEQMKDKVRDEYERGKLVNKAKQILDIFAAALDQDRWLLGSSAPTALDLHLYAYLDPLISCRPELPTDTIPVLLRQDYPTLVSHAVNVRQQLCPEGDRTMAPMWLSASEAARSGPGASGTSSSSWSLGSLFGFGATDNASKASVPLSSSPGTAAGSARSSDLRSKPSSSGKPALSREERRLRMGRAIWICTALLGLVGFTFATGIADDPSEDDDEEDNDEEDGDEDDEDDEGEDGWRVAGEDDDDEDDDDDELDEVAVVCKVGNVDVQLLSLLSPILCLCRLQDRGQCASSTPPGLAGASATSRWPEETTCPRVRHIVTGTFNTEALYVLGYDILDSSLRIEQRIDAEGPHQFLALGRTESGGKTIYATTWAKRKSLSAWSVVGGGAGSGGSGQVGLRHINTVDITATSSYVHVQPPPYASLTAPSYCLAPGPSRHLYSAGGPTGELHALDGATGAILDKRQEYVYLVGGEAALAGADKTRKALRYGAHNLDFGPHRLAYVADLGRNAILVYTYDDEEAGTLRLVEQVQSPREGDGPRHVVPSPDGHWFFSVTEHTSYVDVFRIRAGSLDGDARAGLQVEYVESLDILPPGRERHDFRGDTVRISPDGRALLASTRGMTASTRGFVTAWRLDLSSPTARSPIVDADRALDRYETRTSGGKANAIEWAPRYPLVRPDLGSAAEAEAEAGEGETKDLVILTDDLEGWVVVLEWDGSRLVEKADVKLPGRAEDGADEGASHAIWID</sequence>
<feature type="compositionally biased region" description="Acidic residues" evidence="2">
    <location>
        <begin position="441"/>
        <end position="466"/>
    </location>
</feature>
<proteinExistence type="inferred from homology"/>
<dbReference type="EMBL" id="OOIP01000001">
    <property type="protein sequence ID" value="SPO34873.1"/>
    <property type="molecule type" value="Genomic_DNA"/>
</dbReference>
<dbReference type="Pfam" id="PF10282">
    <property type="entry name" value="Lactonase"/>
    <property type="match status" value="1"/>
</dbReference>
<evidence type="ECO:0000313" key="5">
    <source>
        <dbReference type="Proteomes" id="UP000323386"/>
    </source>
</evidence>
<dbReference type="GO" id="GO:0017057">
    <property type="term" value="F:6-phosphogluconolactonase activity"/>
    <property type="evidence" value="ECO:0007669"/>
    <property type="project" value="TreeGrafter"/>
</dbReference>
<gene>
    <name evidence="4" type="ORF">PSFLO_00344</name>
</gene>
<dbReference type="PANTHER" id="PTHR30344:SF4">
    <property type="entry name" value="CYCLASE, PUTATIVE (AFU_ORTHOLOGUE AFUA_6G11580)-RELATED"/>
    <property type="match status" value="1"/>
</dbReference>
<dbReference type="AlphaFoldDB" id="A0A5C3ERC5"/>
<dbReference type="SUPFAM" id="SSF75011">
    <property type="entry name" value="3-carboxy-cis,cis-mucoante lactonizing enzyme"/>
    <property type="match status" value="1"/>
</dbReference>
<reference evidence="4 5" key="1">
    <citation type="submission" date="2018-03" db="EMBL/GenBank/DDBJ databases">
        <authorList>
            <person name="Guldener U."/>
        </authorList>
    </citation>
    <scope>NUCLEOTIDE SEQUENCE [LARGE SCALE GENOMIC DNA]</scope>
    <source>
        <strain evidence="4 5">DAOM196992</strain>
    </source>
</reference>
<feature type="region of interest" description="Disordered" evidence="2">
    <location>
        <begin position="438"/>
        <end position="485"/>
    </location>
</feature>
<dbReference type="InterPro" id="IPR019405">
    <property type="entry name" value="Lactonase_7-beta_prop"/>
</dbReference>
<dbReference type="GO" id="GO:0016853">
    <property type="term" value="F:isomerase activity"/>
    <property type="evidence" value="ECO:0007669"/>
    <property type="project" value="UniProtKB-KW"/>
</dbReference>
<protein>
    <submittedName>
        <fullName evidence="4">Related to muconate cycloisomerase</fullName>
    </submittedName>
</protein>
<dbReference type="Gene3D" id="2.130.10.10">
    <property type="entry name" value="YVTN repeat-like/Quinoprotein amine dehydrogenase"/>
    <property type="match status" value="1"/>
</dbReference>
<keyword evidence="5" id="KW-1185">Reference proteome</keyword>
<dbReference type="InterPro" id="IPR050282">
    <property type="entry name" value="Cycloisomerase_2"/>
</dbReference>
<comment type="similarity">
    <text evidence="1">Belongs to the cycloisomerase 2 family.</text>
</comment>
<dbReference type="Proteomes" id="UP000323386">
    <property type="component" value="Unassembled WGS sequence"/>
</dbReference>
<feature type="region of interest" description="Disordered" evidence="2">
    <location>
        <begin position="374"/>
        <end position="410"/>
    </location>
</feature>
<evidence type="ECO:0000313" key="4">
    <source>
        <dbReference type="EMBL" id="SPO34873.1"/>
    </source>
</evidence>
<dbReference type="InterPro" id="IPR019564">
    <property type="entry name" value="Sam37/metaxin_N"/>
</dbReference>
<keyword evidence="4" id="KW-0413">Isomerase</keyword>
<organism evidence="4 5">
    <name type="scientific">Pseudozyma flocculosa</name>
    <dbReference type="NCBI Taxonomy" id="84751"/>
    <lineage>
        <taxon>Eukaryota</taxon>
        <taxon>Fungi</taxon>
        <taxon>Dikarya</taxon>
        <taxon>Basidiomycota</taxon>
        <taxon>Ustilaginomycotina</taxon>
        <taxon>Ustilaginomycetes</taxon>
        <taxon>Ustilaginales</taxon>
        <taxon>Ustilaginaceae</taxon>
        <taxon>Pseudozyma</taxon>
    </lineage>
</organism>